<comment type="caution">
    <text evidence="2">The sequence shown here is derived from an EMBL/GenBank/DDBJ whole genome shotgun (WGS) entry which is preliminary data.</text>
</comment>
<proteinExistence type="predicted"/>
<dbReference type="AlphaFoldDB" id="A0A3P1XKT4"/>
<dbReference type="OrthoDB" id="1495718at2"/>
<evidence type="ECO:0000313" key="2">
    <source>
        <dbReference type="EMBL" id="RRD59141.1"/>
    </source>
</evidence>
<dbReference type="Pfam" id="PF11276">
    <property type="entry name" value="DUF3078"/>
    <property type="match status" value="1"/>
</dbReference>
<dbReference type="Proteomes" id="UP000278609">
    <property type="component" value="Unassembled WGS sequence"/>
</dbReference>
<protein>
    <submittedName>
        <fullName evidence="2">DUF3078 domain-containing protein</fullName>
    </submittedName>
</protein>
<gene>
    <name evidence="2" type="ORF">EII40_11005</name>
</gene>
<accession>A0A3P1XKT4</accession>
<dbReference type="EMBL" id="RQYS01000052">
    <property type="protein sequence ID" value="RRD59141.1"/>
    <property type="molecule type" value="Genomic_DNA"/>
</dbReference>
<feature type="chain" id="PRO_5018057691" evidence="1">
    <location>
        <begin position="28"/>
        <end position="301"/>
    </location>
</feature>
<organism evidence="2 3">
    <name type="scientific">Tannerella forsythia</name>
    <name type="common">Bacteroides forsythus</name>
    <dbReference type="NCBI Taxonomy" id="28112"/>
    <lineage>
        <taxon>Bacteria</taxon>
        <taxon>Pseudomonadati</taxon>
        <taxon>Bacteroidota</taxon>
        <taxon>Bacteroidia</taxon>
        <taxon>Bacteroidales</taxon>
        <taxon>Tannerellaceae</taxon>
        <taxon>Tannerella</taxon>
    </lineage>
</organism>
<evidence type="ECO:0000256" key="1">
    <source>
        <dbReference type="SAM" id="SignalP"/>
    </source>
</evidence>
<sequence length="301" mass="33555">MKKMTNQMKKTLLFVVAVACCAASTMAQDAPKDTSYWKKSGSTSLTFGQTSFTNWAAGGNNSVSVLASFAGKLSYEKGPWMWDNSADLGYGLSYQGSEQTKNDDHINLATRLGYKASSLWAYAAELSFKSQFYDGYSKYPVESGAKYISKFMAPGYLIGSIGMSYAHPKEDFKVLLSPVSEKMTFVTDRRLSDEGAYGVDLGKKVFAEFGALAKATYSKKFTENVLFGTELLLTSAYQTFGNVDVDWRLSLDWKLNKYFTFKANTYLLYDDDIKFIDKDGTKKGPRVQFKEVIGLGFGYIF</sequence>
<keyword evidence="1" id="KW-0732">Signal</keyword>
<feature type="signal peptide" evidence="1">
    <location>
        <begin position="1"/>
        <end position="27"/>
    </location>
</feature>
<evidence type="ECO:0000313" key="3">
    <source>
        <dbReference type="Proteomes" id="UP000278609"/>
    </source>
</evidence>
<name>A0A3P1XKT4_TANFO</name>
<reference evidence="2 3" key="1">
    <citation type="submission" date="2018-11" db="EMBL/GenBank/DDBJ databases">
        <title>Genomes From Bacteria Associated with the Canine Oral Cavity: a Test Case for Automated Genome-Based Taxonomic Assignment.</title>
        <authorList>
            <person name="Coil D.A."/>
            <person name="Jospin G."/>
            <person name="Darling A.E."/>
            <person name="Wallis C."/>
            <person name="Davis I.J."/>
            <person name="Harris S."/>
            <person name="Eisen J.A."/>
            <person name="Holcombe L.J."/>
            <person name="O'Flynn C."/>
        </authorList>
    </citation>
    <scope>NUCLEOTIDE SEQUENCE [LARGE SCALE GENOMIC DNA]</scope>
    <source>
        <strain evidence="2 3">OH2617_COT-023</strain>
    </source>
</reference>
<dbReference type="InterPro" id="IPR021428">
    <property type="entry name" value="DUF3078"/>
</dbReference>